<keyword evidence="2" id="KW-1185">Reference proteome</keyword>
<dbReference type="AlphaFoldDB" id="A0A401G1L3"/>
<dbReference type="EMBL" id="BEXT01000001">
    <property type="protein sequence ID" value="GBC63128.1"/>
    <property type="molecule type" value="Genomic_DNA"/>
</dbReference>
<name>A0A401G1L3_9BACT</name>
<proteinExistence type="predicted"/>
<comment type="caution">
    <text evidence="1">The sequence shown here is derived from an EMBL/GenBank/DDBJ whole genome shotgun (WGS) entry which is preliminary data.</text>
</comment>
<gene>
    <name evidence="1" type="ORF">DENIS_4121</name>
</gene>
<accession>A0A401G1L3</accession>
<reference evidence="2" key="2">
    <citation type="submission" date="2019-01" db="EMBL/GenBank/DDBJ databases">
        <title>Genome sequence of Desulfonema ishimotonii strain Tokyo 01.</title>
        <authorList>
            <person name="Fukui M."/>
        </authorList>
    </citation>
    <scope>NUCLEOTIDE SEQUENCE [LARGE SCALE GENOMIC DNA]</scope>
    <source>
        <strain evidence="2">Tokyo 01</strain>
    </source>
</reference>
<dbReference type="RefSeq" id="WP_166404714.1">
    <property type="nucleotide sequence ID" value="NZ_BEXT01000001.1"/>
</dbReference>
<evidence type="ECO:0000313" key="1">
    <source>
        <dbReference type="EMBL" id="GBC63128.1"/>
    </source>
</evidence>
<reference evidence="2" key="1">
    <citation type="submission" date="2017-11" db="EMBL/GenBank/DDBJ databases">
        <authorList>
            <person name="Watanabe M."/>
            <person name="Kojima H."/>
        </authorList>
    </citation>
    <scope>NUCLEOTIDE SEQUENCE [LARGE SCALE GENOMIC DNA]</scope>
    <source>
        <strain evidence="2">Tokyo 01</strain>
    </source>
</reference>
<evidence type="ECO:0000313" key="2">
    <source>
        <dbReference type="Proteomes" id="UP000288096"/>
    </source>
</evidence>
<sequence>MGARLKGKWEVLINYRGQQQRIMVGDKKTAKAVADEIQKKIIPGTWGDEEQEKGMCFKDYVIIWKFSYAGQSWQHPHTGDIGLS</sequence>
<organism evidence="1 2">
    <name type="scientific">Desulfonema ishimotonii</name>
    <dbReference type="NCBI Taxonomy" id="45657"/>
    <lineage>
        <taxon>Bacteria</taxon>
        <taxon>Pseudomonadati</taxon>
        <taxon>Thermodesulfobacteriota</taxon>
        <taxon>Desulfobacteria</taxon>
        <taxon>Desulfobacterales</taxon>
        <taxon>Desulfococcaceae</taxon>
        <taxon>Desulfonema</taxon>
    </lineage>
</organism>
<protein>
    <submittedName>
        <fullName evidence="1">Uncharacterized protein</fullName>
    </submittedName>
</protein>
<dbReference type="Proteomes" id="UP000288096">
    <property type="component" value="Unassembled WGS sequence"/>
</dbReference>